<dbReference type="InterPro" id="IPR000845">
    <property type="entry name" value="Nucleoside_phosphorylase_d"/>
</dbReference>
<dbReference type="AlphaFoldDB" id="A0A7R7WKJ0"/>
<dbReference type="Gene3D" id="3.40.50.1580">
    <property type="entry name" value="Nucleoside phosphorylase domain"/>
    <property type="match status" value="1"/>
</dbReference>
<protein>
    <submittedName>
        <fullName evidence="3">Uncharacterized protein</fullName>
    </submittedName>
</protein>
<dbReference type="OrthoDB" id="1577640at2759"/>
<dbReference type="InterPro" id="IPR002182">
    <property type="entry name" value="NB-ARC"/>
</dbReference>
<sequence length="780" mass="87545">MRPRTRDMFTIAIFCSLPVEAEAIECLFDESYDRLSKYYGKQKGDTNLYINGRVGNHHVVLCYMPGMGTTNAAAVASALRASYPRIQLALVVGICGGVPTVSKSENIFLGDVVISDSLILYNFGRQYPGSFERKSEVQEALGRPNAEIRSLLNALRSTRSRNEFESQIMQYVRKLQKSDKKWCHPQIDDILFDASYVHKHHQEDCNASCACLVSETLDDICEDALAKSCDDLGCDKSQIVRCLKPVEKIGVSANIGTVACAKAVMKSGYHRDKIAKKDKIIGFEMEGAGVWDIFPCVVIKGVCDYADSHKNKLWQAYAAVTGASAAKAFLGYWRPQARQAEKGLSRHFSVPFGRNHRFVGRQDELAQLEEWAVNPEERGKLAVTGLGGIGKTQIALELAYRMHHNGSDCSIFWIPCKNNDSFRQACMTNAQTLGIEDVDPAKVEEQVQAFLSQTNDKWLLILDGADDMDMWMNGSGTTAPLKNFLPSNRHGRIIFTTRNRKLAVKLASHDVIHVGDLDEAAGVGLLEKSLIQQDLVEDKDATTYLVKQLAFLPQAITQAAAYMNANEIGVYDYLMLLHEQEEDVVELLSEDFENDGRYEASDIPIVLTWFASFRQIERLDPLASEYLSLLACLGQQSIPESFLPRPLSRRKMVEALGLLKAYSFIAIRPSDKCITMHRLVHLAARQWLRSQDRMELYTHKAAERLGEVLNDDGINEKHRRLYVQHAEFLLHELHVMAVYAHWNIRVSSGGDKSGAEEEGLLLQGRNTLSHSLEPWDPRCM</sequence>
<dbReference type="PANTHER" id="PTHR46082">
    <property type="entry name" value="ATP/GTP-BINDING PROTEIN-RELATED"/>
    <property type="match status" value="1"/>
</dbReference>
<evidence type="ECO:0000313" key="4">
    <source>
        <dbReference type="Proteomes" id="UP000661280"/>
    </source>
</evidence>
<name>A0A7R7WKJ0_ASPKA</name>
<dbReference type="PANTHER" id="PTHR46082:SF6">
    <property type="entry name" value="AAA+ ATPASE DOMAIN-CONTAINING PROTEIN-RELATED"/>
    <property type="match status" value="1"/>
</dbReference>
<feature type="domain" description="Nucleoside phosphorylase" evidence="2">
    <location>
        <begin position="10"/>
        <end position="154"/>
    </location>
</feature>
<dbReference type="InterPro" id="IPR053137">
    <property type="entry name" value="NLR-like"/>
</dbReference>
<dbReference type="SUPFAM" id="SSF53167">
    <property type="entry name" value="Purine and uridine phosphorylases"/>
    <property type="match status" value="1"/>
</dbReference>
<dbReference type="InterPro" id="IPR035994">
    <property type="entry name" value="Nucleoside_phosphorylase_sf"/>
</dbReference>
<organism evidence="3 4">
    <name type="scientific">Aspergillus kawachii</name>
    <name type="common">White koji mold</name>
    <name type="synonym">Aspergillus awamori var. kawachi</name>
    <dbReference type="NCBI Taxonomy" id="1069201"/>
    <lineage>
        <taxon>Eukaryota</taxon>
        <taxon>Fungi</taxon>
        <taxon>Dikarya</taxon>
        <taxon>Ascomycota</taxon>
        <taxon>Pezizomycotina</taxon>
        <taxon>Eurotiomycetes</taxon>
        <taxon>Eurotiomycetidae</taxon>
        <taxon>Eurotiales</taxon>
        <taxon>Aspergillaceae</taxon>
        <taxon>Aspergillus</taxon>
        <taxon>Aspergillus subgen. Circumdati</taxon>
    </lineage>
</organism>
<gene>
    <name evidence="3" type="ORF">AKAW2_80497S</name>
</gene>
<proteinExistence type="predicted"/>
<feature type="domain" description="NB-ARC" evidence="1">
    <location>
        <begin position="362"/>
        <end position="533"/>
    </location>
</feature>
<dbReference type="KEGG" id="aluc:AKAW2_80497S"/>
<evidence type="ECO:0000259" key="1">
    <source>
        <dbReference type="Pfam" id="PF00931"/>
    </source>
</evidence>
<evidence type="ECO:0000259" key="2">
    <source>
        <dbReference type="Pfam" id="PF01048"/>
    </source>
</evidence>
<keyword evidence="4" id="KW-1185">Reference proteome</keyword>
<dbReference type="Gene3D" id="3.40.50.300">
    <property type="entry name" value="P-loop containing nucleotide triphosphate hydrolases"/>
    <property type="match status" value="1"/>
</dbReference>
<dbReference type="InterPro" id="IPR027417">
    <property type="entry name" value="P-loop_NTPase"/>
</dbReference>
<dbReference type="GO" id="GO:0003824">
    <property type="term" value="F:catalytic activity"/>
    <property type="evidence" value="ECO:0007669"/>
    <property type="project" value="InterPro"/>
</dbReference>
<dbReference type="EMBL" id="AP024432">
    <property type="protein sequence ID" value="BCS04696.1"/>
    <property type="molecule type" value="Genomic_DNA"/>
</dbReference>
<dbReference type="GeneID" id="64966017"/>
<dbReference type="GO" id="GO:0043531">
    <property type="term" value="F:ADP binding"/>
    <property type="evidence" value="ECO:0007669"/>
    <property type="project" value="InterPro"/>
</dbReference>
<reference evidence="3" key="2">
    <citation type="submission" date="2021-02" db="EMBL/GenBank/DDBJ databases">
        <title>Aspergillus luchuensis mut. kawachii IFO 4304 genome sequence.</title>
        <authorList>
            <person name="Mori K."/>
            <person name="Kadooka C."/>
            <person name="Goto M."/>
            <person name="Futagami T."/>
        </authorList>
    </citation>
    <scope>NUCLEOTIDE SEQUENCE</scope>
    <source>
        <strain evidence="3">IFO 4308</strain>
    </source>
</reference>
<dbReference type="RefSeq" id="XP_041548458.1">
    <property type="nucleotide sequence ID" value="XM_041681524.1"/>
</dbReference>
<accession>A0A7R7WKJ0</accession>
<dbReference type="GO" id="GO:0009116">
    <property type="term" value="P:nucleoside metabolic process"/>
    <property type="evidence" value="ECO:0007669"/>
    <property type="project" value="InterPro"/>
</dbReference>
<dbReference type="Proteomes" id="UP000661280">
    <property type="component" value="Chromosome 8"/>
</dbReference>
<dbReference type="SUPFAM" id="SSF52540">
    <property type="entry name" value="P-loop containing nucleoside triphosphate hydrolases"/>
    <property type="match status" value="1"/>
</dbReference>
<reference evidence="3" key="1">
    <citation type="submission" date="2021-01" db="EMBL/GenBank/DDBJ databases">
        <authorList>
            <consortium name="Aspergillus luchuensis mut. kawachii IFO 4304 genome sequencing consortium"/>
            <person name="Kazuki M."/>
            <person name="Futagami T."/>
        </authorList>
    </citation>
    <scope>NUCLEOTIDE SEQUENCE</scope>
    <source>
        <strain evidence="3">IFO 4308</strain>
    </source>
</reference>
<dbReference type="Pfam" id="PF00931">
    <property type="entry name" value="NB-ARC"/>
    <property type="match status" value="1"/>
</dbReference>
<evidence type="ECO:0000313" key="3">
    <source>
        <dbReference type="EMBL" id="BCS04696.1"/>
    </source>
</evidence>
<dbReference type="Pfam" id="PF01048">
    <property type="entry name" value="PNP_UDP_1"/>
    <property type="match status" value="1"/>
</dbReference>